<comment type="caution">
    <text evidence="2">The sequence shown here is derived from an EMBL/GenBank/DDBJ whole genome shotgun (WGS) entry which is preliminary data.</text>
</comment>
<organism evidence="2 3">
    <name type="scientific">Roseburia hominis</name>
    <dbReference type="NCBI Taxonomy" id="301301"/>
    <lineage>
        <taxon>Bacteria</taxon>
        <taxon>Bacillati</taxon>
        <taxon>Bacillota</taxon>
        <taxon>Clostridia</taxon>
        <taxon>Lachnospirales</taxon>
        <taxon>Lachnospiraceae</taxon>
        <taxon>Roseburia</taxon>
    </lineage>
</organism>
<feature type="transmembrane region" description="Helical" evidence="1">
    <location>
        <begin position="139"/>
        <end position="161"/>
    </location>
</feature>
<keyword evidence="1" id="KW-0812">Transmembrane</keyword>
<dbReference type="Proteomes" id="UP000266172">
    <property type="component" value="Unassembled WGS sequence"/>
</dbReference>
<evidence type="ECO:0000256" key="1">
    <source>
        <dbReference type="SAM" id="Phobius"/>
    </source>
</evidence>
<dbReference type="AlphaFoldDB" id="A0A395VDK3"/>
<keyword evidence="1" id="KW-0472">Membrane</keyword>
<accession>A0A395VDK3</accession>
<name>A0A395VDK3_9FIRM</name>
<sequence length="176" mass="20173">MKENVAYLLGIVAGLAAVGIICWVKKRGRREADYDERQYQTRDRACRYGFLTLLLYELVYGALYMKEAPFWCDYTMGNYLGIGLALLVFGVYCIWNDAYMNLNQKPWSVHLMFGVLALCNLGIAENNQRIGTLFADGKLGFGAVNLVFAVMFIVFEIVFFIKRSREKRDLSEEKAE</sequence>
<protein>
    <submittedName>
        <fullName evidence="2">Uncharacterized protein</fullName>
    </submittedName>
</protein>
<keyword evidence="1" id="KW-1133">Transmembrane helix</keyword>
<evidence type="ECO:0000313" key="2">
    <source>
        <dbReference type="EMBL" id="RGS41479.1"/>
    </source>
</evidence>
<feature type="transmembrane region" description="Helical" evidence="1">
    <location>
        <begin position="107"/>
        <end position="124"/>
    </location>
</feature>
<evidence type="ECO:0000313" key="3">
    <source>
        <dbReference type="Proteomes" id="UP000266172"/>
    </source>
</evidence>
<proteinExistence type="predicted"/>
<dbReference type="RefSeq" id="WP_118096866.1">
    <property type="nucleotide sequence ID" value="NZ_QRVL01000002.1"/>
</dbReference>
<gene>
    <name evidence="2" type="ORF">DWX93_04990</name>
</gene>
<feature type="transmembrane region" description="Helical" evidence="1">
    <location>
        <begin position="76"/>
        <end position="95"/>
    </location>
</feature>
<dbReference type="EMBL" id="QRVL01000002">
    <property type="protein sequence ID" value="RGS41479.1"/>
    <property type="molecule type" value="Genomic_DNA"/>
</dbReference>
<feature type="transmembrane region" description="Helical" evidence="1">
    <location>
        <begin position="6"/>
        <end position="24"/>
    </location>
</feature>
<feature type="transmembrane region" description="Helical" evidence="1">
    <location>
        <begin position="45"/>
        <end position="64"/>
    </location>
</feature>
<reference evidence="2 3" key="1">
    <citation type="submission" date="2018-08" db="EMBL/GenBank/DDBJ databases">
        <title>A genome reference for cultivated species of the human gut microbiota.</title>
        <authorList>
            <person name="Zou Y."/>
            <person name="Xue W."/>
            <person name="Luo G."/>
        </authorList>
    </citation>
    <scope>NUCLEOTIDE SEQUENCE [LARGE SCALE GENOMIC DNA]</scope>
    <source>
        <strain evidence="2 3">AF22-12AC</strain>
    </source>
</reference>